<dbReference type="PANTHER" id="PTHR46309:SF1">
    <property type="entry name" value="PHD FINGER PROTEIN 12"/>
    <property type="match status" value="1"/>
</dbReference>
<dbReference type="EMBL" id="JBHFFA010000006">
    <property type="protein sequence ID" value="KAL2620318.1"/>
    <property type="molecule type" value="Genomic_DNA"/>
</dbReference>
<protein>
    <submittedName>
        <fullName evidence="10">Uncharacterized protein</fullName>
    </submittedName>
</protein>
<feature type="region of interest" description="Disordered" evidence="7">
    <location>
        <begin position="649"/>
        <end position="679"/>
    </location>
</feature>
<sequence length="1667" mass="184351">MPELKFVPCRGVEDIRMEGIALSQDGHSGVKKYLEGERVEVKQREKGLRGSWFPAVVIAVKQGKRVVEYDELLTEDGKKKLIESVPVGRSVEGVGALPRSFLRFPPCRPRSLIRPRPPPTLDAAKLSWKTGLWVDCYHKDAWWEGILKEDICNSRKQKRVRVHFPEEDDFQFMSLKDMRVGQDWDEDLGRWILRGHADVSVTRSAKQGTMSLRPESRSLERFSAGDTKLALALAVKGSEISKLSEMQTSPCSVVDKVAADLDPSKSERYDGVETEMQDSASRELQLNQDDQCAANLGNNGIAKLPLQESAAVHKDVSMELAIVPVSGSISASPKGEVDIRSLDENSARELLMSEGWNISQNIRKTGKAQWYYRAPGGTLLGSLRAAIFFWEKQNKGVKRGVENSARGKGEDENPTLNDLKSQNSAAQEGKELENSLQIVTPMNDTKSVVVIPDQMAVDTPVLVEGFMGQRSLTALLASCMNGRADSRMVQAVDCFDLKAPKRSVSELEELDQGRTGGEHKRRKITAVTGEHSNLQSKEEIECSTRRQWIGWEENAHMTDVKIVSLTSKKRMCTAEEIVNDPSIFRAECTLGGPKTKKSKAITSDLVSTLEAKGRKSLITLQESLQNPLNDSKYRKKPFSPLRATDFKQSKKTFTTESKQVKKSAKKSKKSRAPPRSGFRLEVLLSAPSSKSGPLGESDTLLKKRTLLSWLIDNGMAEENDRVRYLNRKDNHCMLEGYVTRDGIRCDCCGTIVTLSVFEAHAGSKLHRPSANIFLSNGKSLSECQVELLARKSENEGAEQKASGDQESSDKSDDTCGICGDGGQLICCDHCPSTFHIECMGMEVVPDGDWFCPNCRCSICGGSQFNGDKSCFNDLTVIFCDQCECEYHVKCLRSRGTELDSCPQEDWFCGETCGKIFRGLRGLVGVNKPMEGGFSWTLLRSQAEDDRKSGCVSNTEMNAEHDSKLSIALSVMQECFRPMIDPRTKIDIISHVLYNRRSEVSRLNYHGFYTMLLERGDELISVATIRVHGARLAEMPLIGTRFAYRRQGMCRRLMSALEEMLRSIGVERLVLPAVPELLETWTGAFGFMNMQGSERLKLMDLNIMAFPGTSLLYKPLDKPEVPRPVGPVGVMRGQVTVFGAALKSHKKSVQTAKKRGRPPKHKEASGKVADVNGYAEYIPEAAGGDLASDVLMLENAVARTPVEDDRKKFVCPAEARKKRGSFARPRKGNLFGNFLSPYSKKNGSAEQDVADAVMVPIEQEARFGEEASGVLYRPASPTGSVSVDCVVSEPGVSAVHTLSYEDVELTEANREVETGADVSETIAHGDEFPSRKEASVEVPNAVSEVDQHGLSVAAQPNCEDASGLPCGRSTSDESQSVEQDDELDHSCAIGSATRPIKLETPEWLVGSIKEASNTPARPVFTLEGTGDFIAPEGQFQHRIPGLETTMACSTKTYERRRSKLSPLSQREPLSRLRPFELADSDPISRTLDFGLEELDSVQYYELKPAAVPLKIFPSQFACHYPSVMPSGTFSSVQTEVVNRIFRGEPRLSDRSHAGNASCEDISGSSHDNDGHVSRGTGLMVRLRLNLKVEKKKKKKKPKDLPNFQLPRVEECNIVPEEVPNSSIQGLSGSRFDARIIDREGTSSEPLLQGQAAKRERVMETQYISVMVN</sequence>
<dbReference type="InterPro" id="IPR000182">
    <property type="entry name" value="GNAT_dom"/>
</dbReference>
<dbReference type="PANTHER" id="PTHR46309">
    <property type="entry name" value="PHD FINGER PROTEIN 12"/>
    <property type="match status" value="1"/>
</dbReference>
<feature type="region of interest" description="Disordered" evidence="7">
    <location>
        <begin position="1359"/>
        <end position="1387"/>
    </location>
</feature>
<dbReference type="Pfam" id="PF23209">
    <property type="entry name" value="IDM1_C"/>
    <property type="match status" value="1"/>
</dbReference>
<feature type="compositionally biased region" description="Polar residues" evidence="7">
    <location>
        <begin position="414"/>
        <end position="426"/>
    </location>
</feature>
<dbReference type="InterPro" id="IPR042163">
    <property type="entry name" value="PHF12"/>
</dbReference>
<feature type="compositionally biased region" description="Basic and acidic residues" evidence="7">
    <location>
        <begin position="399"/>
        <end position="411"/>
    </location>
</feature>
<dbReference type="Gene3D" id="3.40.630.30">
    <property type="match status" value="1"/>
</dbReference>
<evidence type="ECO:0000313" key="11">
    <source>
        <dbReference type="Proteomes" id="UP001605036"/>
    </source>
</evidence>
<feature type="domain" description="PHD-type" evidence="8">
    <location>
        <begin position="812"/>
        <end position="857"/>
    </location>
</feature>
<dbReference type="SMART" id="SM00743">
    <property type="entry name" value="Agenet"/>
    <property type="match status" value="2"/>
</dbReference>
<dbReference type="SUPFAM" id="SSF57903">
    <property type="entry name" value="FYVE/PHD zinc finger"/>
    <property type="match status" value="1"/>
</dbReference>
<feature type="region of interest" description="Disordered" evidence="7">
    <location>
        <begin position="1547"/>
        <end position="1573"/>
    </location>
</feature>
<dbReference type="GO" id="GO:0008270">
    <property type="term" value="F:zinc ion binding"/>
    <property type="evidence" value="ECO:0007669"/>
    <property type="project" value="UniProtKB-KW"/>
</dbReference>
<name>A0ABD1Y0P0_9MARC</name>
<dbReference type="Pfam" id="PF16135">
    <property type="entry name" value="TDBD"/>
    <property type="match status" value="1"/>
</dbReference>
<feature type="domain" description="N-acetyltransferase" evidence="9">
    <location>
        <begin position="954"/>
        <end position="1108"/>
    </location>
</feature>
<dbReference type="Pfam" id="PF00628">
    <property type="entry name" value="PHD"/>
    <property type="match status" value="1"/>
</dbReference>
<feature type="region of interest" description="Disordered" evidence="7">
    <location>
        <begin position="399"/>
        <end position="432"/>
    </location>
</feature>
<evidence type="ECO:0000256" key="5">
    <source>
        <dbReference type="ARBA" id="ARBA00023242"/>
    </source>
</evidence>
<dbReference type="CDD" id="cd04301">
    <property type="entry name" value="NAT_SF"/>
    <property type="match status" value="1"/>
</dbReference>
<evidence type="ECO:0000256" key="6">
    <source>
        <dbReference type="PROSITE-ProRule" id="PRU00146"/>
    </source>
</evidence>
<dbReference type="InterPro" id="IPR056511">
    <property type="entry name" value="IDM1_C"/>
</dbReference>
<dbReference type="InterPro" id="IPR019787">
    <property type="entry name" value="Znf_PHD-finger"/>
</dbReference>
<dbReference type="PROSITE" id="PS50016">
    <property type="entry name" value="ZF_PHD_2"/>
    <property type="match status" value="1"/>
</dbReference>
<dbReference type="InterPro" id="IPR011011">
    <property type="entry name" value="Znf_FYVE_PHD"/>
</dbReference>
<proteinExistence type="predicted"/>
<reference evidence="10 11" key="1">
    <citation type="submission" date="2024-09" db="EMBL/GenBank/DDBJ databases">
        <title>Chromosome-scale assembly of Riccia fluitans.</title>
        <authorList>
            <person name="Paukszto L."/>
            <person name="Sawicki J."/>
            <person name="Karawczyk K."/>
            <person name="Piernik-Szablinska J."/>
            <person name="Szczecinska M."/>
            <person name="Mazdziarz M."/>
        </authorList>
    </citation>
    <scope>NUCLEOTIDE SEQUENCE [LARGE SCALE GENOMIC DNA]</scope>
    <source>
        <strain evidence="10">Rf_01</strain>
        <tissue evidence="10">Aerial parts of the thallus</tissue>
    </source>
</reference>
<evidence type="ECO:0000256" key="7">
    <source>
        <dbReference type="SAM" id="MobiDB-lite"/>
    </source>
</evidence>
<dbReference type="GO" id="GO:0005634">
    <property type="term" value="C:nucleus"/>
    <property type="evidence" value="ECO:0007669"/>
    <property type="project" value="UniProtKB-SubCell"/>
</dbReference>
<feature type="compositionally biased region" description="Basic residues" evidence="7">
    <location>
        <begin position="660"/>
        <end position="672"/>
    </location>
</feature>
<dbReference type="Pfam" id="PF05641">
    <property type="entry name" value="Agenet"/>
    <property type="match status" value="1"/>
</dbReference>
<comment type="subcellular location">
    <subcellularLocation>
        <location evidence="1">Nucleus</location>
    </subcellularLocation>
</comment>
<evidence type="ECO:0000256" key="1">
    <source>
        <dbReference type="ARBA" id="ARBA00004123"/>
    </source>
</evidence>
<evidence type="ECO:0000256" key="3">
    <source>
        <dbReference type="ARBA" id="ARBA00022771"/>
    </source>
</evidence>
<dbReference type="PROSITE" id="PS51186">
    <property type="entry name" value="GNAT"/>
    <property type="match status" value="1"/>
</dbReference>
<keyword evidence="5" id="KW-0539">Nucleus</keyword>
<keyword evidence="4" id="KW-0862">Zinc</keyword>
<evidence type="ECO:0000259" key="8">
    <source>
        <dbReference type="PROSITE" id="PS50016"/>
    </source>
</evidence>
<dbReference type="InterPro" id="IPR001965">
    <property type="entry name" value="Znf_PHD"/>
</dbReference>
<dbReference type="InterPro" id="IPR014002">
    <property type="entry name" value="Agenet_dom_plant"/>
</dbReference>
<keyword evidence="2" id="KW-0479">Metal-binding</keyword>
<dbReference type="CDD" id="cd20405">
    <property type="entry name" value="Tudor_Agenet_AtDUF_rpt1_3"/>
    <property type="match status" value="1"/>
</dbReference>
<dbReference type="SUPFAM" id="SSF55729">
    <property type="entry name" value="Acyl-CoA N-acyltransferases (Nat)"/>
    <property type="match status" value="1"/>
</dbReference>
<evidence type="ECO:0000256" key="4">
    <source>
        <dbReference type="ARBA" id="ARBA00022833"/>
    </source>
</evidence>
<dbReference type="SMART" id="SM00249">
    <property type="entry name" value="PHD"/>
    <property type="match status" value="2"/>
</dbReference>
<comment type="caution">
    <text evidence="10">The sequence shown here is derived from an EMBL/GenBank/DDBJ whole genome shotgun (WGS) entry which is preliminary data.</text>
</comment>
<gene>
    <name evidence="10" type="ORF">R1flu_000523</name>
</gene>
<feature type="compositionally biased region" description="Polar residues" evidence="7">
    <location>
        <begin position="1367"/>
        <end position="1376"/>
    </location>
</feature>
<evidence type="ECO:0000259" key="9">
    <source>
        <dbReference type="PROSITE" id="PS51186"/>
    </source>
</evidence>
<dbReference type="InterPro" id="IPR013083">
    <property type="entry name" value="Znf_RING/FYVE/PHD"/>
</dbReference>
<dbReference type="InterPro" id="IPR016181">
    <property type="entry name" value="Acyl_CoA_acyltransferase"/>
</dbReference>
<accession>A0ABD1Y0P0</accession>
<dbReference type="InterPro" id="IPR032308">
    <property type="entry name" value="TDBD"/>
</dbReference>
<dbReference type="InterPro" id="IPR008395">
    <property type="entry name" value="Agenet-like_dom"/>
</dbReference>
<keyword evidence="3 6" id="KW-0863">Zinc-finger</keyword>
<dbReference type="Gene3D" id="3.30.40.10">
    <property type="entry name" value="Zinc/RING finger domain, C3HC4 (zinc finger)"/>
    <property type="match status" value="2"/>
</dbReference>
<keyword evidence="11" id="KW-1185">Reference proteome</keyword>
<organism evidence="10 11">
    <name type="scientific">Riccia fluitans</name>
    <dbReference type="NCBI Taxonomy" id="41844"/>
    <lineage>
        <taxon>Eukaryota</taxon>
        <taxon>Viridiplantae</taxon>
        <taxon>Streptophyta</taxon>
        <taxon>Embryophyta</taxon>
        <taxon>Marchantiophyta</taxon>
        <taxon>Marchantiopsida</taxon>
        <taxon>Marchantiidae</taxon>
        <taxon>Marchantiales</taxon>
        <taxon>Ricciaceae</taxon>
        <taxon>Riccia</taxon>
    </lineage>
</organism>
<dbReference type="Proteomes" id="UP001605036">
    <property type="component" value="Unassembled WGS sequence"/>
</dbReference>
<evidence type="ECO:0000313" key="10">
    <source>
        <dbReference type="EMBL" id="KAL2620318.1"/>
    </source>
</evidence>
<dbReference type="CDD" id="cd15532">
    <property type="entry name" value="PHD2_CHD_II"/>
    <property type="match status" value="1"/>
</dbReference>
<evidence type="ECO:0000256" key="2">
    <source>
        <dbReference type="ARBA" id="ARBA00022723"/>
    </source>
</evidence>